<dbReference type="Gene3D" id="3.30.565.10">
    <property type="entry name" value="Histidine kinase-like ATPase, C-terminal domain"/>
    <property type="match status" value="1"/>
</dbReference>
<dbReference type="InterPro" id="IPR003594">
    <property type="entry name" value="HATPase_dom"/>
</dbReference>
<name>A0ABS4H363_9BACL</name>
<dbReference type="Gene3D" id="1.20.5.1930">
    <property type="match status" value="1"/>
</dbReference>
<feature type="domain" description="Signal transduction histidine kinase subgroup 3 dimerisation and phosphoacceptor" evidence="11">
    <location>
        <begin position="183"/>
        <end position="248"/>
    </location>
</feature>
<dbReference type="InterPro" id="IPR050482">
    <property type="entry name" value="Sensor_HK_TwoCompSys"/>
</dbReference>
<evidence type="ECO:0000313" key="13">
    <source>
        <dbReference type="Proteomes" id="UP001519273"/>
    </source>
</evidence>
<keyword evidence="9" id="KW-0472">Membrane</keyword>
<evidence type="ECO:0000256" key="8">
    <source>
        <dbReference type="ARBA" id="ARBA00023012"/>
    </source>
</evidence>
<keyword evidence="7" id="KW-0067">ATP-binding</keyword>
<dbReference type="Pfam" id="PF07730">
    <property type="entry name" value="HisKA_3"/>
    <property type="match status" value="1"/>
</dbReference>
<feature type="transmembrane region" description="Helical" evidence="9">
    <location>
        <begin position="7"/>
        <end position="26"/>
    </location>
</feature>
<dbReference type="Proteomes" id="UP001519273">
    <property type="component" value="Unassembled WGS sequence"/>
</dbReference>
<feature type="transmembrane region" description="Helical" evidence="9">
    <location>
        <begin position="32"/>
        <end position="49"/>
    </location>
</feature>
<dbReference type="EC" id="2.7.13.3" evidence="2"/>
<evidence type="ECO:0000256" key="4">
    <source>
        <dbReference type="ARBA" id="ARBA00022679"/>
    </source>
</evidence>
<proteinExistence type="predicted"/>
<keyword evidence="9" id="KW-1133">Transmembrane helix</keyword>
<keyword evidence="8" id="KW-0902">Two-component regulatory system</keyword>
<dbReference type="Pfam" id="PF02518">
    <property type="entry name" value="HATPase_c"/>
    <property type="match status" value="1"/>
</dbReference>
<keyword evidence="5" id="KW-0547">Nucleotide-binding</keyword>
<comment type="caution">
    <text evidence="12">The sequence shown here is derived from an EMBL/GenBank/DDBJ whole genome shotgun (WGS) entry which is preliminary data.</text>
</comment>
<comment type="catalytic activity">
    <reaction evidence="1">
        <text>ATP + protein L-histidine = ADP + protein N-phospho-L-histidine.</text>
        <dbReference type="EC" id="2.7.13.3"/>
    </reaction>
</comment>
<dbReference type="InterPro" id="IPR011712">
    <property type="entry name" value="Sig_transdc_His_kin_sub3_dim/P"/>
</dbReference>
<evidence type="ECO:0000259" key="10">
    <source>
        <dbReference type="Pfam" id="PF02518"/>
    </source>
</evidence>
<keyword evidence="13" id="KW-1185">Reference proteome</keyword>
<feature type="domain" description="Histidine kinase/HSP90-like ATPase" evidence="10">
    <location>
        <begin position="295"/>
        <end position="376"/>
    </location>
</feature>
<evidence type="ECO:0000256" key="9">
    <source>
        <dbReference type="SAM" id="Phobius"/>
    </source>
</evidence>
<keyword evidence="9" id="KW-0812">Transmembrane</keyword>
<organism evidence="12 13">
    <name type="scientific">Paenibacillus sediminis</name>
    <dbReference type="NCBI Taxonomy" id="664909"/>
    <lineage>
        <taxon>Bacteria</taxon>
        <taxon>Bacillati</taxon>
        <taxon>Bacillota</taxon>
        <taxon>Bacilli</taxon>
        <taxon>Bacillales</taxon>
        <taxon>Paenibacillaceae</taxon>
        <taxon>Paenibacillus</taxon>
    </lineage>
</organism>
<accession>A0ABS4H363</accession>
<sequence length="383" mass="44028">MPPRLNYLRYGLIIIPALLSSFVYHYDDNGIYTLHVLILLSLVALQRFLKSELSELAAIITEISFAAWLATTYGELMLFILISPLCRYLFLPRLEVRLILLILNVIQLNWAYHSEPISWISICNIMLLAFASLIHLLKRSAGHHSEVIHLYDQLRRKHFELDEARNQLIQYAKQVEDAAEAGERQRISRQLHDDIGHRLIRAKMMMEAAIQTMPTQPEQGMDIMYQIRDQLSISMEEMRATVKRLSPKSSPSDAYRLDSLLEEVGRETGIHTQLLTEGIPFPLYPSMLVILYKNAREAITNALRHGNATSIQIKLTYTDTEIMMAVSNNGEVIPQDKPIREQGLGLQGMQERVNMVKGRLEVIWEEPFTVITRLPAKRIQEIV</sequence>
<feature type="transmembrane region" description="Helical" evidence="9">
    <location>
        <begin position="56"/>
        <end position="82"/>
    </location>
</feature>
<keyword evidence="6 12" id="KW-0418">Kinase</keyword>
<dbReference type="InterPro" id="IPR036890">
    <property type="entry name" value="HATPase_C_sf"/>
</dbReference>
<dbReference type="SUPFAM" id="SSF55874">
    <property type="entry name" value="ATPase domain of HSP90 chaperone/DNA topoisomerase II/histidine kinase"/>
    <property type="match status" value="1"/>
</dbReference>
<protein>
    <recommendedName>
        <fullName evidence="2">histidine kinase</fullName>
        <ecNumber evidence="2">2.7.13.3</ecNumber>
    </recommendedName>
</protein>
<evidence type="ECO:0000256" key="1">
    <source>
        <dbReference type="ARBA" id="ARBA00000085"/>
    </source>
</evidence>
<gene>
    <name evidence="12" type="ORF">J2Z20_001793</name>
</gene>
<dbReference type="CDD" id="cd16917">
    <property type="entry name" value="HATPase_UhpB-NarQ-NarX-like"/>
    <property type="match status" value="1"/>
</dbReference>
<dbReference type="EMBL" id="JAGGKP010000003">
    <property type="protein sequence ID" value="MBP1936911.1"/>
    <property type="molecule type" value="Genomic_DNA"/>
</dbReference>
<keyword evidence="4" id="KW-0808">Transferase</keyword>
<evidence type="ECO:0000313" key="12">
    <source>
        <dbReference type="EMBL" id="MBP1936911.1"/>
    </source>
</evidence>
<evidence type="ECO:0000256" key="5">
    <source>
        <dbReference type="ARBA" id="ARBA00022741"/>
    </source>
</evidence>
<dbReference type="RefSeq" id="WP_209848360.1">
    <property type="nucleotide sequence ID" value="NZ_CBCRVE010000017.1"/>
</dbReference>
<reference evidence="12 13" key="1">
    <citation type="submission" date="2021-03" db="EMBL/GenBank/DDBJ databases">
        <title>Genomic Encyclopedia of Type Strains, Phase IV (KMG-IV): sequencing the most valuable type-strain genomes for metagenomic binning, comparative biology and taxonomic classification.</title>
        <authorList>
            <person name="Goeker M."/>
        </authorList>
    </citation>
    <scope>NUCLEOTIDE SEQUENCE [LARGE SCALE GENOMIC DNA]</scope>
    <source>
        <strain evidence="12 13">DSM 23491</strain>
    </source>
</reference>
<dbReference type="GO" id="GO:0016301">
    <property type="term" value="F:kinase activity"/>
    <property type="evidence" value="ECO:0007669"/>
    <property type="project" value="UniProtKB-KW"/>
</dbReference>
<dbReference type="PANTHER" id="PTHR24421:SF10">
    <property type="entry name" value="NITRATE_NITRITE SENSOR PROTEIN NARQ"/>
    <property type="match status" value="1"/>
</dbReference>
<evidence type="ECO:0000256" key="3">
    <source>
        <dbReference type="ARBA" id="ARBA00022553"/>
    </source>
</evidence>
<evidence type="ECO:0000256" key="7">
    <source>
        <dbReference type="ARBA" id="ARBA00022840"/>
    </source>
</evidence>
<evidence type="ECO:0000259" key="11">
    <source>
        <dbReference type="Pfam" id="PF07730"/>
    </source>
</evidence>
<keyword evidence="3" id="KW-0597">Phosphoprotein</keyword>
<dbReference type="PANTHER" id="PTHR24421">
    <property type="entry name" value="NITRATE/NITRITE SENSOR PROTEIN NARX-RELATED"/>
    <property type="match status" value="1"/>
</dbReference>
<evidence type="ECO:0000256" key="2">
    <source>
        <dbReference type="ARBA" id="ARBA00012438"/>
    </source>
</evidence>
<evidence type="ECO:0000256" key="6">
    <source>
        <dbReference type="ARBA" id="ARBA00022777"/>
    </source>
</evidence>